<protein>
    <submittedName>
        <fullName evidence="2">Uncharacterized cupin domain-containing protein</fullName>
    </submittedName>
</protein>
<feature type="region of interest" description="Disordered" evidence="1">
    <location>
        <begin position="9"/>
        <end position="33"/>
    </location>
</feature>
<dbReference type="PANTHER" id="PTHR36448">
    <property type="entry name" value="BLR7373 PROTEIN"/>
    <property type="match status" value="1"/>
</dbReference>
<evidence type="ECO:0000313" key="3">
    <source>
        <dbReference type="Proteomes" id="UP000011651"/>
    </source>
</evidence>
<dbReference type="InterPro" id="IPR014500">
    <property type="entry name" value="UCP019307_cupin"/>
</dbReference>
<dbReference type="PIRSF" id="PIRSF019307">
    <property type="entry name" value="UCP019307"/>
    <property type="match status" value="1"/>
</dbReference>
<dbReference type="SUPFAM" id="SSF51182">
    <property type="entry name" value="RmlC-like cupins"/>
    <property type="match status" value="1"/>
</dbReference>
<dbReference type="CDD" id="cd02219">
    <property type="entry name" value="cupin_YjlB-like"/>
    <property type="match status" value="1"/>
</dbReference>
<accession>L9UCT8</accession>
<name>L9UCT8_9GAMM</name>
<reference evidence="2 3" key="1">
    <citation type="journal article" date="2013" name="Genome Announc.">
        <title>Draft Genome of the Marine Gammaproteobacterium Halomonas titanicae.</title>
        <authorList>
            <person name="Sanchez-Porro C."/>
            <person name="de la Haba R.R."/>
            <person name="Cruz-Hernandez N."/>
            <person name="Gonzalez J.M."/>
            <person name="Reyes-Guirao C."/>
            <person name="Navarro-Sampedro L."/>
            <person name="Carballo M."/>
            <person name="Ventosa A."/>
        </authorList>
    </citation>
    <scope>NUCLEOTIDE SEQUENCE [LARGE SCALE GENOMIC DNA]</scope>
    <source>
        <strain evidence="2 3">BH1</strain>
    </source>
</reference>
<proteinExistence type="predicted"/>
<evidence type="ECO:0000256" key="1">
    <source>
        <dbReference type="SAM" id="MobiDB-lite"/>
    </source>
</evidence>
<dbReference type="InterPro" id="IPR047121">
    <property type="entry name" value="YjiB-like"/>
</dbReference>
<dbReference type="EMBL" id="AOPO01000003">
    <property type="protein sequence ID" value="ELY22013.1"/>
    <property type="molecule type" value="Genomic_DNA"/>
</dbReference>
<dbReference type="Proteomes" id="UP000011651">
    <property type="component" value="Unassembled WGS sequence"/>
</dbReference>
<dbReference type="PATRIC" id="fig|1204738.3.peg.1717"/>
<organism evidence="2 3">
    <name type="scientific">Vreelandella titanicae BH1</name>
    <dbReference type="NCBI Taxonomy" id="1204738"/>
    <lineage>
        <taxon>Bacteria</taxon>
        <taxon>Pseudomonadati</taxon>
        <taxon>Pseudomonadota</taxon>
        <taxon>Gammaproteobacteria</taxon>
        <taxon>Oceanospirillales</taxon>
        <taxon>Halomonadaceae</taxon>
        <taxon>Vreelandella</taxon>
    </lineage>
</organism>
<sequence>MCSKLFYKHTPKEETRMSTPQPERLHLDSDAATGYPNSPLPVLVYRQVLDISNAEERADAFESMFKRHGWPPAWRYHLYDFDHFHSTAHEALSIFRGQARARLGGPNGQELMLYPGDVLVLPAGVGHASLEADDDFCMVGAYPPGQKPEIERGDPAKLAAAKARVAAVALPEDSPVGGSLTGQWG</sequence>
<comment type="caution">
    <text evidence="2">The sequence shown here is derived from an EMBL/GenBank/DDBJ whole genome shotgun (WGS) entry which is preliminary data.</text>
</comment>
<dbReference type="Gene3D" id="2.60.120.10">
    <property type="entry name" value="Jelly Rolls"/>
    <property type="match status" value="1"/>
</dbReference>
<evidence type="ECO:0000313" key="2">
    <source>
        <dbReference type="EMBL" id="ELY22013.1"/>
    </source>
</evidence>
<gene>
    <name evidence="2" type="ORF">HALTITAN_1142</name>
</gene>
<dbReference type="InterPro" id="IPR011051">
    <property type="entry name" value="RmlC_Cupin_sf"/>
</dbReference>
<dbReference type="AlphaFoldDB" id="L9UCT8"/>
<dbReference type="InterPro" id="IPR014710">
    <property type="entry name" value="RmlC-like_jellyroll"/>
</dbReference>
<dbReference type="PANTHER" id="PTHR36448:SF2">
    <property type="entry name" value="CUPIN TYPE-1 DOMAIN-CONTAINING PROTEIN"/>
    <property type="match status" value="1"/>
</dbReference>